<protein>
    <submittedName>
        <fullName evidence="2">Uncharacterized protein</fullName>
    </submittedName>
</protein>
<organism evidence="2 3">
    <name type="scientific">Paralvinella palmiformis</name>
    <dbReference type="NCBI Taxonomy" id="53620"/>
    <lineage>
        <taxon>Eukaryota</taxon>
        <taxon>Metazoa</taxon>
        <taxon>Spiralia</taxon>
        <taxon>Lophotrochozoa</taxon>
        <taxon>Annelida</taxon>
        <taxon>Polychaeta</taxon>
        <taxon>Sedentaria</taxon>
        <taxon>Canalipalpata</taxon>
        <taxon>Terebellida</taxon>
        <taxon>Terebelliformia</taxon>
        <taxon>Alvinellidae</taxon>
        <taxon>Paralvinella</taxon>
    </lineage>
</organism>
<name>A0AAD9IT46_9ANNE</name>
<evidence type="ECO:0000313" key="2">
    <source>
        <dbReference type="EMBL" id="KAK2140088.1"/>
    </source>
</evidence>
<keyword evidence="1" id="KW-1133">Transmembrane helix</keyword>
<keyword evidence="1" id="KW-0812">Transmembrane</keyword>
<proteinExistence type="predicted"/>
<dbReference type="Proteomes" id="UP001208570">
    <property type="component" value="Unassembled WGS sequence"/>
</dbReference>
<keyword evidence="1" id="KW-0472">Membrane</keyword>
<accession>A0AAD9IT46</accession>
<dbReference type="EMBL" id="JAODUP010001489">
    <property type="protein sequence ID" value="KAK2140088.1"/>
    <property type="molecule type" value="Genomic_DNA"/>
</dbReference>
<gene>
    <name evidence="2" type="ORF">LSH36_1489g00015</name>
</gene>
<feature type="transmembrane region" description="Helical" evidence="1">
    <location>
        <begin position="37"/>
        <end position="58"/>
    </location>
</feature>
<keyword evidence="3" id="KW-1185">Reference proteome</keyword>
<comment type="caution">
    <text evidence="2">The sequence shown here is derived from an EMBL/GenBank/DDBJ whole genome shotgun (WGS) entry which is preliminary data.</text>
</comment>
<sequence length="64" mass="7565">MSNILHQQHCHCNQWHYIQILLDISVYRHLVSGLSFVLHHLLHVHYLLLSTGLFLHLCKELKIG</sequence>
<evidence type="ECO:0000256" key="1">
    <source>
        <dbReference type="SAM" id="Phobius"/>
    </source>
</evidence>
<evidence type="ECO:0000313" key="3">
    <source>
        <dbReference type="Proteomes" id="UP001208570"/>
    </source>
</evidence>
<reference evidence="2" key="1">
    <citation type="journal article" date="2023" name="Mol. Biol. Evol.">
        <title>Third-Generation Sequencing Reveals the Adaptive Role of the Epigenome in Three Deep-Sea Polychaetes.</title>
        <authorList>
            <person name="Perez M."/>
            <person name="Aroh O."/>
            <person name="Sun Y."/>
            <person name="Lan Y."/>
            <person name="Juniper S.K."/>
            <person name="Young C.R."/>
            <person name="Angers B."/>
            <person name="Qian P.Y."/>
        </authorList>
    </citation>
    <scope>NUCLEOTIDE SEQUENCE</scope>
    <source>
        <strain evidence="2">P08H-3</strain>
    </source>
</reference>
<dbReference type="AlphaFoldDB" id="A0AAD9IT46"/>